<evidence type="ECO:0000313" key="3">
    <source>
        <dbReference type="Proteomes" id="UP001155059"/>
    </source>
</evidence>
<dbReference type="AlphaFoldDB" id="A0A9X1YWH8"/>
<dbReference type="EMBL" id="JALQCW010000033">
    <property type="protein sequence ID" value="MCK9798959.1"/>
    <property type="molecule type" value="Genomic_DNA"/>
</dbReference>
<feature type="signal peptide" evidence="1">
    <location>
        <begin position="1"/>
        <end position="24"/>
    </location>
</feature>
<dbReference type="Proteomes" id="UP001155059">
    <property type="component" value="Unassembled WGS sequence"/>
</dbReference>
<name>A0A9X1YWH8_9PSED</name>
<accession>A0A9X1YWH8</accession>
<evidence type="ECO:0000313" key="2">
    <source>
        <dbReference type="EMBL" id="MCK9798959.1"/>
    </source>
</evidence>
<reference evidence="2 3" key="2">
    <citation type="journal article" date="2023" name="Plant Pathol.">
        <title>Dismantling and reorganizing Pseudomonas marginalis sensu#lato.</title>
        <authorList>
            <person name="Sawada H."/>
            <person name="Fujikawa T."/>
            <person name="Satou M."/>
        </authorList>
    </citation>
    <scope>NUCLEOTIDE SEQUENCE [LARGE SCALE GENOMIC DNA]</scope>
    <source>
        <strain evidence="2 3">MAFF 302030</strain>
    </source>
</reference>
<feature type="chain" id="PRO_5040988101" evidence="1">
    <location>
        <begin position="25"/>
        <end position="220"/>
    </location>
</feature>
<comment type="caution">
    <text evidence="2">The sequence shown here is derived from an EMBL/GenBank/DDBJ whole genome shotgun (WGS) entry which is preliminary data.</text>
</comment>
<sequence>MNKKNILGLVLGLGMLGAASSASASDNLFKSYAYESPISAYTEAKGYFDCSEDVGGTALCLEDVDFLEHKFTAALIFSNSKLIMVSLLSPFDQNLYATSIGSISKTFTLSALADGKSQLDLIQLAGKSSSREEFTSQFANYESAALTTGEIVYTFFEGVDKSKKYSSIVGLLQGSPDNIRAAEVVLTGQGAESSLIIRFSLPKLEANKVSAAAKKPVESF</sequence>
<organism evidence="2 3">
    <name type="scientific">Pseudomonas morbosilactucae</name>
    <dbReference type="NCBI Taxonomy" id="2938197"/>
    <lineage>
        <taxon>Bacteria</taxon>
        <taxon>Pseudomonadati</taxon>
        <taxon>Pseudomonadota</taxon>
        <taxon>Gammaproteobacteria</taxon>
        <taxon>Pseudomonadales</taxon>
        <taxon>Pseudomonadaceae</taxon>
        <taxon>Pseudomonas</taxon>
    </lineage>
</organism>
<reference evidence="2 3" key="1">
    <citation type="journal article" date="2022" name="Int. J. Syst. Evol. Microbiol.">
        <title>Pseudomonas aegrilactucae sp. nov. and Pseudomonas morbosilactucae sp. nov., pathogens causing bacterial rot of lettuce in Japan.</title>
        <authorList>
            <person name="Sawada H."/>
            <person name="Fujikawa T."/>
            <person name="Satou M."/>
        </authorList>
    </citation>
    <scope>NUCLEOTIDE SEQUENCE [LARGE SCALE GENOMIC DNA]</scope>
    <source>
        <strain evidence="2 3">MAFF 302030</strain>
    </source>
</reference>
<dbReference type="RefSeq" id="WP_123330747.1">
    <property type="nucleotide sequence ID" value="NZ_JALQCW010000033.1"/>
</dbReference>
<evidence type="ECO:0000256" key="1">
    <source>
        <dbReference type="SAM" id="SignalP"/>
    </source>
</evidence>
<protein>
    <submittedName>
        <fullName evidence="2">Uncharacterized protein</fullName>
    </submittedName>
</protein>
<proteinExistence type="predicted"/>
<keyword evidence="1" id="KW-0732">Signal</keyword>
<gene>
    <name evidence="2" type="ORF">M1B34_14880</name>
</gene>